<accession>A0ACB0ZVX3</accession>
<evidence type="ECO:0000313" key="2">
    <source>
        <dbReference type="Proteomes" id="UP001497535"/>
    </source>
</evidence>
<dbReference type="Proteomes" id="UP001497535">
    <property type="component" value="Unassembled WGS sequence"/>
</dbReference>
<reference evidence="1" key="1">
    <citation type="submission" date="2023-11" db="EMBL/GenBank/DDBJ databases">
        <authorList>
            <person name="Poullet M."/>
        </authorList>
    </citation>
    <scope>NUCLEOTIDE SEQUENCE</scope>
    <source>
        <strain evidence="1">E1834</strain>
    </source>
</reference>
<evidence type="ECO:0000313" key="1">
    <source>
        <dbReference type="EMBL" id="CAK5083292.1"/>
    </source>
</evidence>
<organism evidence="1 2">
    <name type="scientific">Meloidogyne enterolobii</name>
    <name type="common">Root-knot nematode worm</name>
    <name type="synonym">Meloidogyne mayaguensis</name>
    <dbReference type="NCBI Taxonomy" id="390850"/>
    <lineage>
        <taxon>Eukaryota</taxon>
        <taxon>Metazoa</taxon>
        <taxon>Ecdysozoa</taxon>
        <taxon>Nematoda</taxon>
        <taxon>Chromadorea</taxon>
        <taxon>Rhabditida</taxon>
        <taxon>Tylenchina</taxon>
        <taxon>Tylenchomorpha</taxon>
        <taxon>Tylenchoidea</taxon>
        <taxon>Meloidogynidae</taxon>
        <taxon>Meloidogyninae</taxon>
        <taxon>Meloidogyne</taxon>
    </lineage>
</organism>
<sequence length="397" mass="45963">MAHCPKPASGFIFRFGIPPDPDRDPDLGQLINILYKNYFSKYYVHNGYPLNPVARTGFKGRGSNNQWGPTIGFGAILYVTDKEDSNKFEFIGVENGKYEKRSFIVTPGGFIDTGEKFEYGARRRLIEEAFGPNKQRNKEEFEKIEKIIGKGELVKFGINDLNQLDTDNAWTESITFAFGIDSTIKKELKLKKGSEAKQVMWIQIEPVDKGINVKAELEKLFSLEERIDYILENFEACLTSPKEEKTPLKETPQEEKAHHKEEKTPHEEKMHHKEEKTPHKEENKTETDSKDNTKNLNEQESKICYKFNSDKMLYMQDVAYLYLIKKYNEKTFLEILANKKVKKDEHELIFKEKDEGLNENEENLKKGESLEEEEESLNEENVGENVGEDAANKYNSI</sequence>
<protein>
    <submittedName>
        <fullName evidence="1">Uncharacterized protein</fullName>
    </submittedName>
</protein>
<gene>
    <name evidence="1" type="ORF">MENTE1834_LOCUS30619</name>
</gene>
<keyword evidence="2" id="KW-1185">Reference proteome</keyword>
<name>A0ACB0ZVX3_MELEN</name>
<dbReference type="EMBL" id="CAVMJV010000050">
    <property type="protein sequence ID" value="CAK5083292.1"/>
    <property type="molecule type" value="Genomic_DNA"/>
</dbReference>
<proteinExistence type="predicted"/>
<comment type="caution">
    <text evidence="1">The sequence shown here is derived from an EMBL/GenBank/DDBJ whole genome shotgun (WGS) entry which is preliminary data.</text>
</comment>